<reference evidence="3" key="1">
    <citation type="journal article" date="2019" name="Int. J. Syst. Evol. Microbiol.">
        <title>The Global Catalogue of Microorganisms (GCM) 10K type strain sequencing project: providing services to taxonomists for standard genome sequencing and annotation.</title>
        <authorList>
            <consortium name="The Broad Institute Genomics Platform"/>
            <consortium name="The Broad Institute Genome Sequencing Center for Infectious Disease"/>
            <person name="Wu L."/>
            <person name="Ma J."/>
        </authorList>
    </citation>
    <scope>NUCLEOTIDE SEQUENCE [LARGE SCALE GENOMIC DNA]</scope>
    <source>
        <strain evidence="3">CCUG 62793</strain>
    </source>
</reference>
<evidence type="ECO:0000313" key="2">
    <source>
        <dbReference type="EMBL" id="MFD2318008.1"/>
    </source>
</evidence>
<dbReference type="Proteomes" id="UP001597287">
    <property type="component" value="Unassembled WGS sequence"/>
</dbReference>
<accession>A0ABW5EQ35</accession>
<organism evidence="2 3">
    <name type="scientific">Delftia deserti</name>
    <dbReference type="NCBI Taxonomy" id="1651218"/>
    <lineage>
        <taxon>Bacteria</taxon>
        <taxon>Pseudomonadati</taxon>
        <taxon>Pseudomonadota</taxon>
        <taxon>Betaproteobacteria</taxon>
        <taxon>Burkholderiales</taxon>
        <taxon>Comamonadaceae</taxon>
        <taxon>Delftia</taxon>
    </lineage>
</organism>
<dbReference type="EMBL" id="JBHUIG010000003">
    <property type="protein sequence ID" value="MFD2318008.1"/>
    <property type="molecule type" value="Genomic_DNA"/>
</dbReference>
<gene>
    <name evidence="2" type="ORF">ACFSPV_04785</name>
</gene>
<evidence type="ECO:0000313" key="3">
    <source>
        <dbReference type="Proteomes" id="UP001597287"/>
    </source>
</evidence>
<dbReference type="RefSeq" id="WP_267178498.1">
    <property type="nucleotide sequence ID" value="NZ_JBHSIH010000001.1"/>
</dbReference>
<name>A0ABW5EQ35_9BURK</name>
<evidence type="ECO:0000256" key="1">
    <source>
        <dbReference type="SAM" id="MobiDB-lite"/>
    </source>
</evidence>
<proteinExistence type="predicted"/>
<keyword evidence="3" id="KW-1185">Reference proteome</keyword>
<feature type="region of interest" description="Disordered" evidence="1">
    <location>
        <begin position="49"/>
        <end position="73"/>
    </location>
</feature>
<sequence>MPSDAEKHCPLCDESWPADTEFFYPDIAKKDGLCFCCRACYKSRYRPTGNRTKQPLPPQVRPTDAIAQVWSPQ</sequence>
<comment type="caution">
    <text evidence="2">The sequence shown here is derived from an EMBL/GenBank/DDBJ whole genome shotgun (WGS) entry which is preliminary data.</text>
</comment>
<protein>
    <submittedName>
        <fullName evidence="2">Uncharacterized protein</fullName>
    </submittedName>
</protein>